<dbReference type="InterPro" id="IPR050035">
    <property type="entry name" value="NikA"/>
</dbReference>
<dbReference type="PANTHER" id="PTHR30290:SF9">
    <property type="entry name" value="OLIGOPEPTIDE-BINDING PROTEIN APPA"/>
    <property type="match status" value="1"/>
</dbReference>
<feature type="compositionally biased region" description="Polar residues" evidence="4">
    <location>
        <begin position="35"/>
        <end position="56"/>
    </location>
</feature>
<evidence type="ECO:0000256" key="2">
    <source>
        <dbReference type="ARBA" id="ARBA00022448"/>
    </source>
</evidence>
<dbReference type="Pfam" id="PF00496">
    <property type="entry name" value="SBP_bac_5"/>
    <property type="match status" value="1"/>
</dbReference>
<protein>
    <submittedName>
        <fullName evidence="6">Nickel ABC transporter substrate-binding protein</fullName>
    </submittedName>
</protein>
<organism evidence="6 7">
    <name type="scientific">Cohnella hongkongensis</name>
    <dbReference type="NCBI Taxonomy" id="178337"/>
    <lineage>
        <taxon>Bacteria</taxon>
        <taxon>Bacillati</taxon>
        <taxon>Bacillota</taxon>
        <taxon>Bacilli</taxon>
        <taxon>Bacillales</taxon>
        <taxon>Paenibacillaceae</taxon>
        <taxon>Cohnella</taxon>
    </lineage>
</organism>
<reference evidence="7" key="1">
    <citation type="journal article" date="2019" name="Int. J. Syst. Evol. Microbiol.">
        <title>The Global Catalogue of Microorganisms (GCM) 10K type strain sequencing project: providing services to taxonomists for standard genome sequencing and annotation.</title>
        <authorList>
            <consortium name="The Broad Institute Genomics Platform"/>
            <consortium name="The Broad Institute Genome Sequencing Center for Infectious Disease"/>
            <person name="Wu L."/>
            <person name="Ma J."/>
        </authorList>
    </citation>
    <scope>NUCLEOTIDE SEQUENCE [LARGE SCALE GENOMIC DNA]</scope>
    <source>
        <strain evidence="7">CCUG 49571</strain>
    </source>
</reference>
<dbReference type="InterPro" id="IPR030678">
    <property type="entry name" value="Peptide/Ni-bd"/>
</dbReference>
<gene>
    <name evidence="6" type="primary">nikA</name>
    <name evidence="6" type="ORF">ACFO3S_26875</name>
</gene>
<sequence>MIQKRHRKALPIGWIILLAFALFMTGCAANEGKENNMNSTQPPAARSEQSQSSDSKTATLIHSLPVDTLDPHNGWTALRAGVTETLVRLDENMQISPWLSSKWEAKDPVTWVFTLRDNISFQDGTKLDAAAAKASFERGIADSVALAASLKIASIEANGQELTFKTTEPHPAFPTELVHPTASIMSVEAEKALGKEAFNKAPIGTGPFKVTEFVAGKEIKLVRNENYWDEKAKLTDVIIQFNADANVRTLAFQSKQADIVYHLAPESLESIQKDKELSMQSVTSLRTHYFTYNPVSANVSDLRVRQALDKLIDRDAIVEEIMLGHAMPASGPFNPTLPFGSQDAAQKLDQAEALKLLESAGYAKGRSGKLEKNGKPLTLKLIAFAGINPELPLIPLLVQSEAAKAGITIEIVSVEYPEVYIKENTDWDMSTATYLTAPRGDGGSFLHSAYVPGGSYNPANIKIDKLDPILKELNGTGDVPKRNELTREAVAAIKETMPHSYIIHPNILVGLNQRVTNWKPGAEEFYMVTNKLDVK</sequence>
<dbReference type="PIRSF" id="PIRSF002741">
    <property type="entry name" value="MppA"/>
    <property type="match status" value="1"/>
</dbReference>
<dbReference type="RefSeq" id="WP_378102628.1">
    <property type="nucleotide sequence ID" value="NZ_JBHSEP010000032.1"/>
</dbReference>
<proteinExistence type="inferred from homology"/>
<dbReference type="InterPro" id="IPR000914">
    <property type="entry name" value="SBP_5_dom"/>
</dbReference>
<dbReference type="PROSITE" id="PS51257">
    <property type="entry name" value="PROKAR_LIPOPROTEIN"/>
    <property type="match status" value="1"/>
</dbReference>
<dbReference type="PANTHER" id="PTHR30290">
    <property type="entry name" value="PERIPLASMIC BINDING COMPONENT OF ABC TRANSPORTER"/>
    <property type="match status" value="1"/>
</dbReference>
<evidence type="ECO:0000259" key="5">
    <source>
        <dbReference type="Pfam" id="PF00496"/>
    </source>
</evidence>
<dbReference type="Gene3D" id="3.40.190.10">
    <property type="entry name" value="Periplasmic binding protein-like II"/>
    <property type="match status" value="1"/>
</dbReference>
<evidence type="ECO:0000313" key="6">
    <source>
        <dbReference type="EMBL" id="MFC4601890.1"/>
    </source>
</evidence>
<dbReference type="Gene3D" id="3.10.105.10">
    <property type="entry name" value="Dipeptide-binding Protein, Domain 3"/>
    <property type="match status" value="1"/>
</dbReference>
<evidence type="ECO:0000256" key="1">
    <source>
        <dbReference type="ARBA" id="ARBA00005695"/>
    </source>
</evidence>
<dbReference type="EMBL" id="JBHSEP010000032">
    <property type="protein sequence ID" value="MFC4601890.1"/>
    <property type="molecule type" value="Genomic_DNA"/>
</dbReference>
<keyword evidence="3" id="KW-0732">Signal</keyword>
<comment type="similarity">
    <text evidence="1">Belongs to the bacterial solute-binding protein 5 family.</text>
</comment>
<feature type="region of interest" description="Disordered" evidence="4">
    <location>
        <begin position="33"/>
        <end position="56"/>
    </location>
</feature>
<dbReference type="InterPro" id="IPR039424">
    <property type="entry name" value="SBP_5"/>
</dbReference>
<keyword evidence="7" id="KW-1185">Reference proteome</keyword>
<evidence type="ECO:0000256" key="3">
    <source>
        <dbReference type="ARBA" id="ARBA00022729"/>
    </source>
</evidence>
<dbReference type="SUPFAM" id="SSF53850">
    <property type="entry name" value="Periplasmic binding protein-like II"/>
    <property type="match status" value="1"/>
</dbReference>
<dbReference type="CDD" id="cd08490">
    <property type="entry name" value="PBP2_NikA_DppA_OppA_like_3"/>
    <property type="match status" value="1"/>
</dbReference>
<name>A0ABV9FIR4_9BACL</name>
<dbReference type="NCBIfam" id="NF045468">
    <property type="entry name" value="Opp5A_nikA"/>
    <property type="match status" value="1"/>
</dbReference>
<comment type="caution">
    <text evidence="6">The sequence shown here is derived from an EMBL/GenBank/DDBJ whole genome shotgun (WGS) entry which is preliminary data.</text>
</comment>
<dbReference type="Proteomes" id="UP001596028">
    <property type="component" value="Unassembled WGS sequence"/>
</dbReference>
<feature type="domain" description="Solute-binding protein family 5" evidence="5">
    <location>
        <begin position="95"/>
        <end position="455"/>
    </location>
</feature>
<keyword evidence="2" id="KW-0813">Transport</keyword>
<accession>A0ABV9FIR4</accession>
<evidence type="ECO:0000313" key="7">
    <source>
        <dbReference type="Proteomes" id="UP001596028"/>
    </source>
</evidence>
<evidence type="ECO:0000256" key="4">
    <source>
        <dbReference type="SAM" id="MobiDB-lite"/>
    </source>
</evidence>